<sequence>MTRPSIICFLGQNGNDKPKIFIRTLLYATADQGQHIQNMFVKIHRAETIQNFNVWAYGDNGIVRGSGLFASKTGISVYHHFLLPKNEQWNFVSGEYRLEVYAETPNNKTEKLFEQKLSLTTDQTKDIELGKAVYFDWAPNTGQYVSYSDIRTNEKWRGEDKKNTQ</sequence>
<comment type="caution">
    <text evidence="1">The sequence shown here is derived from an EMBL/GenBank/DDBJ whole genome shotgun (WGS) entry which is preliminary data.</text>
</comment>
<reference evidence="1 2" key="1">
    <citation type="submission" date="2018-03" db="EMBL/GenBank/DDBJ databases">
        <title>Cross-interface Injection: A General Nanoliter Liquid Handling Method Applied to Single Cells Genome Amplification Automated Nanoliter Liquid Handling Applied to Single Cell Multiple Displacement Amplification.</title>
        <authorList>
            <person name="Yun J."/>
            <person name="Xu P."/>
            <person name="Xu J."/>
            <person name="Dai X."/>
            <person name="Wang Y."/>
            <person name="Zheng X."/>
            <person name="Cao C."/>
            <person name="Yi Q."/>
            <person name="Zhu Y."/>
            <person name="Wang L."/>
            <person name="Dong Z."/>
            <person name="Huang Y."/>
            <person name="Huang L."/>
            <person name="Du W."/>
        </authorList>
    </citation>
    <scope>NUCLEOTIDE SEQUENCE [LARGE SCALE GENOMIC DNA]</scope>
    <source>
        <strain evidence="1 2">Z-D1-2</strain>
    </source>
</reference>
<gene>
    <name evidence="1" type="ORF">C9994_10890</name>
</gene>
<accession>A0A2T4DP90</accession>
<dbReference type="EMBL" id="PYVU01000099">
    <property type="protein sequence ID" value="PTB95625.1"/>
    <property type="molecule type" value="Genomic_DNA"/>
</dbReference>
<dbReference type="AlphaFoldDB" id="A0A2T4DP90"/>
<evidence type="ECO:0000313" key="1">
    <source>
        <dbReference type="EMBL" id="PTB95625.1"/>
    </source>
</evidence>
<dbReference type="Proteomes" id="UP000240608">
    <property type="component" value="Unassembled WGS sequence"/>
</dbReference>
<name>A0A2T4DP90_9BACT</name>
<protein>
    <submittedName>
        <fullName evidence="1">Uncharacterized protein</fullName>
    </submittedName>
</protein>
<evidence type="ECO:0000313" key="2">
    <source>
        <dbReference type="Proteomes" id="UP000240608"/>
    </source>
</evidence>
<organism evidence="1 2">
    <name type="scientific">Marivirga lumbricoides</name>
    <dbReference type="NCBI Taxonomy" id="1046115"/>
    <lineage>
        <taxon>Bacteria</taxon>
        <taxon>Pseudomonadati</taxon>
        <taxon>Bacteroidota</taxon>
        <taxon>Cytophagia</taxon>
        <taxon>Cytophagales</taxon>
        <taxon>Marivirgaceae</taxon>
        <taxon>Marivirga</taxon>
    </lineage>
</organism>
<proteinExistence type="predicted"/>